<keyword evidence="2" id="KW-1133">Transmembrane helix</keyword>
<proteinExistence type="predicted"/>
<feature type="compositionally biased region" description="Acidic residues" evidence="1">
    <location>
        <begin position="560"/>
        <end position="571"/>
    </location>
</feature>
<dbReference type="AlphaFoldDB" id="A0A1X7TEL2"/>
<sequence length="571" mass="62500">MIDVSQWRASIGLWNYCQAASSRPANGRHSHSFKAAVDSKSGSTTSGEKTSKLPAALSLIALLLLLFLSLSLLRHIFMIPPTSNCYQVQCTTGVTVTDTNSLQSVVLPGGSSSNLIYNDLYLIVCLRMLLLLSGDVELNPGPVTGNPRDILRTHFVKLVDSISIDIPRTAYALYAKELIPQQTKQEMLVPAVDNYIKAAKLMNVIEKQLESSLNPEQYLTDVCLVLISQQHRTLTDIATSILHQLGTLEKWCKEGIMTLTLTRVLMIGPAGSGKTCAQSLLLNEGPPTGIPSEYANSSKSPTLLQSDPHTNAPSTTTTPVQSTGLTPYSIVSKPTTDSTPIACKAVKALRIAFDGKETWKRITRDELLKKLASSLKKAAENALRRRQISAHLHLEELEGAMEIDLEVPLEDYDPEDVLKEIADLLPNACRSSVKLGESIVSKHNPGPITGKELDMAAVIKIFGSSDDNYMTIGAGLNVKTTDLKPIPGTASTNLNLVFQRWFDADRDVSWGRLMKLCDDFPDKLGKAKSNLLAHIGAEKDKKELAETVTRQNNVKKLKVEDEDEEDMPDIN</sequence>
<keyword evidence="2" id="KW-0472">Membrane</keyword>
<feature type="region of interest" description="Disordered" evidence="1">
    <location>
        <begin position="287"/>
        <end position="326"/>
    </location>
</feature>
<feature type="compositionally biased region" description="Polar residues" evidence="1">
    <location>
        <begin position="294"/>
        <end position="326"/>
    </location>
</feature>
<feature type="transmembrane region" description="Helical" evidence="2">
    <location>
        <begin position="55"/>
        <end position="77"/>
    </location>
</feature>
<dbReference type="EnsemblMetazoa" id="Aqu2.1.13074_001">
    <property type="protein sequence ID" value="Aqu2.1.13074_001"/>
    <property type="gene ID" value="Aqu2.1.13074"/>
</dbReference>
<organism evidence="3">
    <name type="scientific">Amphimedon queenslandica</name>
    <name type="common">Sponge</name>
    <dbReference type="NCBI Taxonomy" id="400682"/>
    <lineage>
        <taxon>Eukaryota</taxon>
        <taxon>Metazoa</taxon>
        <taxon>Porifera</taxon>
        <taxon>Demospongiae</taxon>
        <taxon>Heteroscleromorpha</taxon>
        <taxon>Haplosclerida</taxon>
        <taxon>Niphatidae</taxon>
        <taxon>Amphimedon</taxon>
    </lineage>
</organism>
<evidence type="ECO:0000256" key="2">
    <source>
        <dbReference type="SAM" id="Phobius"/>
    </source>
</evidence>
<accession>A0A1X7TEL2</accession>
<dbReference type="OrthoDB" id="6078042at2759"/>
<dbReference type="InParanoid" id="A0A1X7TEL2"/>
<reference evidence="3" key="1">
    <citation type="submission" date="2017-05" db="UniProtKB">
        <authorList>
            <consortium name="EnsemblMetazoa"/>
        </authorList>
    </citation>
    <scope>IDENTIFICATION</scope>
</reference>
<feature type="region of interest" description="Disordered" evidence="1">
    <location>
        <begin position="550"/>
        <end position="571"/>
    </location>
</feature>
<evidence type="ECO:0000256" key="1">
    <source>
        <dbReference type="SAM" id="MobiDB-lite"/>
    </source>
</evidence>
<name>A0A1X7TEL2_AMPQE</name>
<protein>
    <recommendedName>
        <fullName evidence="4">Death domain-containing protein</fullName>
    </recommendedName>
</protein>
<evidence type="ECO:0008006" key="4">
    <source>
        <dbReference type="Google" id="ProtNLM"/>
    </source>
</evidence>
<keyword evidence="2" id="KW-0812">Transmembrane</keyword>
<evidence type="ECO:0000313" key="3">
    <source>
        <dbReference type="EnsemblMetazoa" id="Aqu2.1.13074_001"/>
    </source>
</evidence>